<protein>
    <submittedName>
        <fullName evidence="2">Uncharacterized protein</fullName>
    </submittedName>
</protein>
<dbReference type="EMBL" id="WJJP01000658">
    <property type="protein sequence ID" value="MBD3326912.1"/>
    <property type="molecule type" value="Genomic_DNA"/>
</dbReference>
<feature type="transmembrane region" description="Helical" evidence="1">
    <location>
        <begin position="12"/>
        <end position="35"/>
    </location>
</feature>
<gene>
    <name evidence="2" type="ORF">GF339_20170</name>
</gene>
<evidence type="ECO:0000313" key="3">
    <source>
        <dbReference type="Proteomes" id="UP000649604"/>
    </source>
</evidence>
<keyword evidence="1" id="KW-1133">Transmembrane helix</keyword>
<dbReference type="Proteomes" id="UP000649604">
    <property type="component" value="Unassembled WGS sequence"/>
</dbReference>
<name>A0A9D5JZ32_9BACT</name>
<feature type="non-terminal residue" evidence="2">
    <location>
        <position position="274"/>
    </location>
</feature>
<dbReference type="AlphaFoldDB" id="A0A9D5JZ32"/>
<proteinExistence type="predicted"/>
<sequence>MRTISRKKKILFSLVLLGITYLCLELLSLFVFFLVEGTFIPLTTYQKQRLALVDPEAVQQPLENRVVMSFKTREVIHPYLGFVKDPHTVSGHSEIGFPGERSPLRSPPDNALVIGIFGGSFAQGVALLGKDALIERLRQSPEFAERDIIIHTLAIGGYKQPQQVLTLTYLLTLGATFDIVINIDGFNEIVLPPMENIPKQVFPFYPRNWFIRVHNLQDTETLTMIGTIAMLNEQRTDVAKLFSTVPLRYSFIANFFWKYYDTRLATEQIIQGQH</sequence>
<keyword evidence="1" id="KW-0812">Transmembrane</keyword>
<keyword evidence="1" id="KW-0472">Membrane</keyword>
<evidence type="ECO:0000256" key="1">
    <source>
        <dbReference type="SAM" id="Phobius"/>
    </source>
</evidence>
<accession>A0A9D5JZ32</accession>
<comment type="caution">
    <text evidence="2">The sequence shown here is derived from an EMBL/GenBank/DDBJ whole genome shotgun (WGS) entry which is preliminary data.</text>
</comment>
<organism evidence="2 3">
    <name type="scientific">candidate division KSB3 bacterium</name>
    <dbReference type="NCBI Taxonomy" id="2044937"/>
    <lineage>
        <taxon>Bacteria</taxon>
        <taxon>candidate division KSB3</taxon>
    </lineage>
</organism>
<reference evidence="2" key="1">
    <citation type="submission" date="2019-11" db="EMBL/GenBank/DDBJ databases">
        <title>Microbial mats filling the niche in hypersaline microbial mats.</title>
        <authorList>
            <person name="Wong H.L."/>
            <person name="Macleod F.I."/>
            <person name="White R.A. III"/>
            <person name="Burns B.P."/>
        </authorList>
    </citation>
    <scope>NUCLEOTIDE SEQUENCE</scope>
    <source>
        <strain evidence="2">Rbin_158</strain>
    </source>
</reference>
<evidence type="ECO:0000313" key="2">
    <source>
        <dbReference type="EMBL" id="MBD3326912.1"/>
    </source>
</evidence>